<organism evidence="2 3">
    <name type="scientific">Marivirga tractuosa (strain ATCC 23168 / DSM 4126 / NBRC 15989 / NCIMB 1408 / VKM B-1430 / H-43)</name>
    <name type="common">Microscilla tractuosa</name>
    <name type="synonym">Flexibacter tractuosus</name>
    <dbReference type="NCBI Taxonomy" id="643867"/>
    <lineage>
        <taxon>Bacteria</taxon>
        <taxon>Pseudomonadati</taxon>
        <taxon>Bacteroidota</taxon>
        <taxon>Cytophagia</taxon>
        <taxon>Cytophagales</taxon>
        <taxon>Marivirgaceae</taxon>
        <taxon>Marivirga</taxon>
    </lineage>
</organism>
<dbReference type="EMBL" id="CP002349">
    <property type="protein sequence ID" value="ADR23457.1"/>
    <property type="molecule type" value="Genomic_DNA"/>
</dbReference>
<sequence>MIKSTRQYNDTKKLLTKYSKLLNDSLPVDDDDLENELYVNSLKTIIRDLENQLKEYEILETGNIQILSCTKLEDLPVNLIKARIASGVSQKKLADQLGISPQQVQRNETNDNQQLSAKKLQGISDALGLEIEISKIVFLKNQPSFLAPDELGEANIQETSRIIAENRSILF</sequence>
<dbReference type="Pfam" id="PF01381">
    <property type="entry name" value="HTH_3"/>
    <property type="match status" value="1"/>
</dbReference>
<dbReference type="InterPro" id="IPR010982">
    <property type="entry name" value="Lambda_DNA-bd_dom_sf"/>
</dbReference>
<dbReference type="eggNOG" id="COG1396">
    <property type="taxonomic scope" value="Bacteria"/>
</dbReference>
<dbReference type="PROSITE" id="PS50943">
    <property type="entry name" value="HTH_CROC1"/>
    <property type="match status" value="1"/>
</dbReference>
<dbReference type="OrthoDB" id="572992at2"/>
<dbReference type="GO" id="GO:0003677">
    <property type="term" value="F:DNA binding"/>
    <property type="evidence" value="ECO:0007669"/>
    <property type="project" value="InterPro"/>
</dbReference>
<accession>E4TN69</accession>
<reference evidence="2 3" key="1">
    <citation type="journal article" date="2011" name="Stand. Genomic Sci.">
        <title>Complete genome sequence of Marivirga tractuosa type strain (H-43).</title>
        <authorList>
            <person name="Pagani I."/>
            <person name="Chertkov O."/>
            <person name="Lapidus A."/>
            <person name="Lucas S."/>
            <person name="Del Rio T.G."/>
            <person name="Tice H."/>
            <person name="Copeland A."/>
            <person name="Cheng J.F."/>
            <person name="Nolan M."/>
            <person name="Saunders E."/>
            <person name="Pitluck S."/>
            <person name="Held B."/>
            <person name="Goodwin L."/>
            <person name="Liolios K."/>
            <person name="Ovchinikova G."/>
            <person name="Ivanova N."/>
            <person name="Mavromatis K."/>
            <person name="Pati A."/>
            <person name="Chen A."/>
            <person name="Palaniappan K."/>
            <person name="Land M."/>
            <person name="Hauser L."/>
            <person name="Jeffries C.D."/>
            <person name="Detter J.C."/>
            <person name="Han C."/>
            <person name="Tapia R."/>
            <person name="Ngatchou-Djao O.D."/>
            <person name="Rohde M."/>
            <person name="Goker M."/>
            <person name="Spring S."/>
            <person name="Sikorski J."/>
            <person name="Woyke T."/>
            <person name="Bristow J."/>
            <person name="Eisen J.A."/>
            <person name="Markowitz V."/>
            <person name="Hugenholtz P."/>
            <person name="Klenk H.P."/>
            <person name="Kyrpides N.C."/>
        </authorList>
    </citation>
    <scope>NUCLEOTIDE SEQUENCE [LARGE SCALE GENOMIC DNA]</scope>
    <source>
        <strain evidence="3">ATCC 23168 / DSM 4126 / NBRC 15989 / NCIMB 1408 / VKM B-1430 / H-43</strain>
    </source>
</reference>
<dbReference type="KEGG" id="mtt:Ftrac_3485"/>
<evidence type="ECO:0000313" key="3">
    <source>
        <dbReference type="Proteomes" id="UP000008720"/>
    </source>
</evidence>
<feature type="domain" description="HTH cro/C1-type" evidence="1">
    <location>
        <begin position="79"/>
        <end position="134"/>
    </location>
</feature>
<dbReference type="SUPFAM" id="SSF47413">
    <property type="entry name" value="lambda repressor-like DNA-binding domains"/>
    <property type="match status" value="1"/>
</dbReference>
<evidence type="ECO:0000313" key="2">
    <source>
        <dbReference type="EMBL" id="ADR23457.1"/>
    </source>
</evidence>
<dbReference type="RefSeq" id="WP_013455599.1">
    <property type="nucleotide sequence ID" value="NC_014759.1"/>
</dbReference>
<dbReference type="InterPro" id="IPR001387">
    <property type="entry name" value="Cro/C1-type_HTH"/>
</dbReference>
<dbReference type="CDD" id="cd00093">
    <property type="entry name" value="HTH_XRE"/>
    <property type="match status" value="1"/>
</dbReference>
<name>E4TN69_MARTH</name>
<protein>
    <submittedName>
        <fullName evidence="2">Helix-turn-helix domain protein</fullName>
    </submittedName>
</protein>
<keyword evidence="3" id="KW-1185">Reference proteome</keyword>
<dbReference type="SMART" id="SM00530">
    <property type="entry name" value="HTH_XRE"/>
    <property type="match status" value="1"/>
</dbReference>
<gene>
    <name evidence="2" type="ordered locus">Ftrac_3485</name>
</gene>
<dbReference type="STRING" id="643867.Ftrac_3485"/>
<dbReference type="AlphaFoldDB" id="E4TN69"/>
<dbReference type="HOGENOM" id="CLU_131393_1_0_10"/>
<dbReference type="Gene3D" id="1.10.260.40">
    <property type="entry name" value="lambda repressor-like DNA-binding domains"/>
    <property type="match status" value="1"/>
</dbReference>
<evidence type="ECO:0000259" key="1">
    <source>
        <dbReference type="PROSITE" id="PS50943"/>
    </source>
</evidence>
<proteinExistence type="predicted"/>
<dbReference type="Proteomes" id="UP000008720">
    <property type="component" value="Chromosome"/>
</dbReference>